<evidence type="ECO:0008006" key="3">
    <source>
        <dbReference type="Google" id="ProtNLM"/>
    </source>
</evidence>
<accession>A0A9W8XPB8</accession>
<dbReference type="GeneID" id="80909720"/>
<dbReference type="PANTHER" id="PTHR37540">
    <property type="entry name" value="TRANSCRIPTION FACTOR (ACR-2), PUTATIVE-RELATED-RELATED"/>
    <property type="match status" value="1"/>
</dbReference>
<comment type="caution">
    <text evidence="1">The sequence shown here is derived from an EMBL/GenBank/DDBJ whole genome shotgun (WGS) entry which is preliminary data.</text>
</comment>
<protein>
    <recommendedName>
        <fullName evidence="3">Transcription factor domain-containing protein</fullName>
    </recommendedName>
</protein>
<dbReference type="Proteomes" id="UP001140513">
    <property type="component" value="Unassembled WGS sequence"/>
</dbReference>
<name>A0A9W8XPB8_9PLEO</name>
<evidence type="ECO:0000313" key="2">
    <source>
        <dbReference type="Proteomes" id="UP001140513"/>
    </source>
</evidence>
<dbReference type="AlphaFoldDB" id="A0A9W8XPB8"/>
<dbReference type="PANTHER" id="PTHR37540:SF5">
    <property type="entry name" value="TRANSCRIPTION FACTOR DOMAIN-CONTAINING PROTEIN"/>
    <property type="match status" value="1"/>
</dbReference>
<reference evidence="1" key="1">
    <citation type="submission" date="2022-10" db="EMBL/GenBank/DDBJ databases">
        <title>Tapping the CABI collections for fungal endophytes: first genome assemblies for Collariella, Neodidymelliopsis, Ascochyta clinopodiicola, Didymella pomorum, Didymosphaeria variabile, Neocosmospora piperis and Neocucurbitaria cava.</title>
        <authorList>
            <person name="Hill R."/>
        </authorList>
    </citation>
    <scope>NUCLEOTIDE SEQUENCE</scope>
    <source>
        <strain evidence="1">IMI 356815</strain>
    </source>
</reference>
<dbReference type="EMBL" id="JAPEUX010000004">
    <property type="protein sequence ID" value="KAJ4354453.1"/>
    <property type="molecule type" value="Genomic_DNA"/>
</dbReference>
<proteinExistence type="predicted"/>
<dbReference type="OrthoDB" id="4158087at2759"/>
<sequence length="395" mass="44713">MKSYSSPPPERVGARLYFIGFPEDVEPRLFLEMEQVSSVALQILFPLLVEIGFQAEKKPWLHPGERDSVAIYIDAFATQTFIDRVLRHQPESEVNQVATLHLQKGLTLLRERMGGLDDEAKISDATIGAVLDLATAALFHGDANTAKQHIRGLGKMTDLRGGLKAFDTNPGLLMEILRCDMSIALFTANEPVFCCRAGSKLPDFPDQVLSSFDSTECPDFLNALNPNLAEVWRVTRKFCLLVNLATQTRRQFHPSLIYDSMTSIMYRLLRMVFTNGSCDETLRLGLLVFTQHIFLQGQQIRLPSQPLSQWYRIHLRAIDSQRAPTQITLWLLMVGAISLYSVAEEAWLGESLRRCMERCNVGSWKDLQYVLKSCMWIPALDDRVGQQIYESILPS</sequence>
<keyword evidence="2" id="KW-1185">Reference proteome</keyword>
<gene>
    <name evidence="1" type="ORF">N0V89_006190</name>
</gene>
<organism evidence="1 2">
    <name type="scientific">Didymosphaeria variabile</name>
    <dbReference type="NCBI Taxonomy" id="1932322"/>
    <lineage>
        <taxon>Eukaryota</taxon>
        <taxon>Fungi</taxon>
        <taxon>Dikarya</taxon>
        <taxon>Ascomycota</taxon>
        <taxon>Pezizomycotina</taxon>
        <taxon>Dothideomycetes</taxon>
        <taxon>Pleosporomycetidae</taxon>
        <taxon>Pleosporales</taxon>
        <taxon>Massarineae</taxon>
        <taxon>Didymosphaeriaceae</taxon>
        <taxon>Didymosphaeria</taxon>
    </lineage>
</organism>
<dbReference type="RefSeq" id="XP_056072227.1">
    <property type="nucleotide sequence ID" value="XM_056214960.1"/>
</dbReference>
<evidence type="ECO:0000313" key="1">
    <source>
        <dbReference type="EMBL" id="KAJ4354453.1"/>
    </source>
</evidence>